<sequence length="419" mass="44450">TGKALPGAVFDLYKADGTKVASGLTTDAKGQIQVKDLKPGDYYFIETAAPAGYELNDSKLNFTIALQTTTKVATVSATNAEKTGTVVLNKTDGDTGKALPGAVFDLYKADGTKVASGLTTDAKGQIQVKDLKPGDYYFIETAAPAGYELNDSKLNFTIELQTTTKVATVSATNAEKTGTVVLNKTDGDTGKALPGAVFDLYKADGTKVASGLTTDAKGQIQVKDLKPGDYYFIETAAPAGYELNDSKLNFTIALQTTTKVATVSATNAEKTGAVVLNKTDGDTGKALPGAVFDLYKADGTKVASGLTTDAKGHIQVNELKPGDYYFIETAAPAGYELSNDRISFNIKFQINDDSAVVEAKNFKKSANPVLPTNNDHHDINQNLPKTGDTENNGTTLIGIFSILGLLIYSFFKVYRRENS</sequence>
<keyword evidence="5" id="KW-0572">Peptidoglycan-anchor</keyword>
<keyword evidence="2" id="KW-0134">Cell wall</keyword>
<reference evidence="9 10" key="1">
    <citation type="submission" date="2017-01" db="EMBL/GenBank/DDBJ databases">
        <title>Lactobacillus chiayiensis sp. nov., a lactic acid bacterium isolated from compost.</title>
        <authorList>
            <person name="Huang C.-H."/>
        </authorList>
    </citation>
    <scope>NUCLEOTIDE SEQUENCE [LARGE SCALE GENOMIC DNA]</scope>
    <source>
        <strain evidence="10">chh01</strain>
    </source>
</reference>
<dbReference type="PANTHER" id="PTHR36108">
    <property type="entry name" value="COLOSSIN-B-RELATED"/>
    <property type="match status" value="1"/>
</dbReference>
<name>A0A4Q1TKC0_9LACO</name>
<gene>
    <name evidence="9" type="ORF">BVJ53_13135</name>
</gene>
<dbReference type="PANTHER" id="PTHR36108:SF13">
    <property type="entry name" value="COLOSSIN-B-RELATED"/>
    <property type="match status" value="1"/>
</dbReference>
<dbReference type="Pfam" id="PF17802">
    <property type="entry name" value="SpaA"/>
    <property type="match status" value="4"/>
</dbReference>
<evidence type="ECO:0000256" key="6">
    <source>
        <dbReference type="SAM" id="MobiDB-lite"/>
    </source>
</evidence>
<feature type="transmembrane region" description="Helical" evidence="7">
    <location>
        <begin position="393"/>
        <end position="411"/>
    </location>
</feature>
<evidence type="ECO:0000256" key="2">
    <source>
        <dbReference type="ARBA" id="ARBA00022512"/>
    </source>
</evidence>
<keyword evidence="7" id="KW-0472">Membrane</keyword>
<comment type="similarity">
    <text evidence="1">Belongs to the serine-aspartate repeat-containing protein (SDr) family.</text>
</comment>
<dbReference type="Pfam" id="PF00746">
    <property type="entry name" value="Gram_pos_anchor"/>
    <property type="match status" value="1"/>
</dbReference>
<feature type="region of interest" description="Disordered" evidence="6">
    <location>
        <begin position="367"/>
        <end position="388"/>
    </location>
</feature>
<dbReference type="Proteomes" id="UP000290475">
    <property type="component" value="Unassembled WGS sequence"/>
</dbReference>
<evidence type="ECO:0000259" key="8">
    <source>
        <dbReference type="PROSITE" id="PS50847"/>
    </source>
</evidence>
<dbReference type="InterPro" id="IPR013783">
    <property type="entry name" value="Ig-like_fold"/>
</dbReference>
<evidence type="ECO:0000313" key="9">
    <source>
        <dbReference type="EMBL" id="RXT18904.1"/>
    </source>
</evidence>
<proteinExistence type="inferred from homology"/>
<dbReference type="InterPro" id="IPR041033">
    <property type="entry name" value="SpaA_PFL_dom_1"/>
</dbReference>
<protein>
    <recommendedName>
        <fullName evidence="8">Gram-positive cocci surface proteins LPxTG domain-containing protein</fullName>
    </recommendedName>
</protein>
<dbReference type="RefSeq" id="WP_129302808.1">
    <property type="nucleotide sequence ID" value="NZ_MSSM01000039.1"/>
</dbReference>
<keyword evidence="7" id="KW-1133">Transmembrane helix</keyword>
<evidence type="ECO:0000256" key="3">
    <source>
        <dbReference type="ARBA" id="ARBA00022525"/>
    </source>
</evidence>
<dbReference type="SUPFAM" id="SSF49478">
    <property type="entry name" value="Cna protein B-type domain"/>
    <property type="match status" value="4"/>
</dbReference>
<comment type="caution">
    <text evidence="9">The sequence shown here is derived from an EMBL/GenBank/DDBJ whole genome shotgun (WGS) entry which is preliminary data.</text>
</comment>
<evidence type="ECO:0000313" key="10">
    <source>
        <dbReference type="Proteomes" id="UP000290475"/>
    </source>
</evidence>
<dbReference type="InterPro" id="IPR019931">
    <property type="entry name" value="LPXTG_anchor"/>
</dbReference>
<dbReference type="NCBIfam" id="TIGR01167">
    <property type="entry name" value="LPXTG_anchor"/>
    <property type="match status" value="1"/>
</dbReference>
<feature type="domain" description="Gram-positive cocci surface proteins LPxTG" evidence="8">
    <location>
        <begin position="383"/>
        <end position="419"/>
    </location>
</feature>
<keyword evidence="7" id="KW-0812">Transmembrane</keyword>
<keyword evidence="4" id="KW-0732">Signal</keyword>
<dbReference type="AlphaFoldDB" id="A0A4Q1TKC0"/>
<dbReference type="Gene3D" id="2.60.40.10">
    <property type="entry name" value="Immunoglobulins"/>
    <property type="match status" value="4"/>
</dbReference>
<evidence type="ECO:0000256" key="7">
    <source>
        <dbReference type="SAM" id="Phobius"/>
    </source>
</evidence>
<accession>A0A4Q1TKC0</accession>
<feature type="non-terminal residue" evidence="9">
    <location>
        <position position="1"/>
    </location>
</feature>
<dbReference type="EMBL" id="MSSM01000039">
    <property type="protein sequence ID" value="RXT18904.1"/>
    <property type="molecule type" value="Genomic_DNA"/>
</dbReference>
<organism evidence="9 10">
    <name type="scientific">Lacticaseibacillus chiayiensis</name>
    <dbReference type="NCBI Taxonomy" id="2100821"/>
    <lineage>
        <taxon>Bacteria</taxon>
        <taxon>Bacillati</taxon>
        <taxon>Bacillota</taxon>
        <taxon>Bacilli</taxon>
        <taxon>Lactobacillales</taxon>
        <taxon>Lactobacillaceae</taxon>
        <taxon>Lacticaseibacillus</taxon>
    </lineage>
</organism>
<dbReference type="PROSITE" id="PS50847">
    <property type="entry name" value="GRAM_POS_ANCHORING"/>
    <property type="match status" value="1"/>
</dbReference>
<evidence type="ECO:0000256" key="5">
    <source>
        <dbReference type="ARBA" id="ARBA00023088"/>
    </source>
</evidence>
<evidence type="ECO:0000256" key="4">
    <source>
        <dbReference type="ARBA" id="ARBA00022729"/>
    </source>
</evidence>
<evidence type="ECO:0000256" key="1">
    <source>
        <dbReference type="ARBA" id="ARBA00007257"/>
    </source>
</evidence>
<keyword evidence="3" id="KW-0964">Secreted</keyword>